<feature type="transmembrane region" description="Helical" evidence="19">
    <location>
        <begin position="169"/>
        <end position="186"/>
    </location>
</feature>
<evidence type="ECO:0000256" key="10">
    <source>
        <dbReference type="ARBA" id="ARBA00022692"/>
    </source>
</evidence>
<dbReference type="PANTHER" id="PTHR34148:SF1">
    <property type="entry name" value="ADENOSYLCOBINAMIDE-GDP RIBAZOLETRANSFERASE"/>
    <property type="match status" value="1"/>
</dbReference>
<evidence type="ECO:0000256" key="4">
    <source>
        <dbReference type="ARBA" id="ARBA00010561"/>
    </source>
</evidence>
<dbReference type="InterPro" id="IPR003805">
    <property type="entry name" value="CobS"/>
</dbReference>
<evidence type="ECO:0000256" key="13">
    <source>
        <dbReference type="ARBA" id="ARBA00023136"/>
    </source>
</evidence>
<feature type="transmembrane region" description="Helical" evidence="19">
    <location>
        <begin position="139"/>
        <end position="157"/>
    </location>
</feature>
<keyword evidence="13 19" id="KW-0472">Membrane</keyword>
<evidence type="ECO:0000256" key="18">
    <source>
        <dbReference type="ARBA" id="ARBA00049504"/>
    </source>
</evidence>
<evidence type="ECO:0000256" key="9">
    <source>
        <dbReference type="ARBA" id="ARBA00022679"/>
    </source>
</evidence>
<keyword evidence="10 19" id="KW-0812">Transmembrane</keyword>
<evidence type="ECO:0000256" key="16">
    <source>
        <dbReference type="ARBA" id="ARBA00032853"/>
    </source>
</evidence>
<gene>
    <name evidence="20" type="ORF">COY37_06615</name>
</gene>
<evidence type="ECO:0000256" key="19">
    <source>
        <dbReference type="SAM" id="Phobius"/>
    </source>
</evidence>
<evidence type="ECO:0000313" key="21">
    <source>
        <dbReference type="Proteomes" id="UP000230956"/>
    </source>
</evidence>
<comment type="catalytic activity">
    <reaction evidence="18">
        <text>alpha-ribazole 5'-phosphate + adenosylcob(III)inamide-GDP = adenosylcob(III)alamin 5'-phosphate + GMP + H(+)</text>
        <dbReference type="Rhea" id="RHEA:23560"/>
        <dbReference type="ChEBI" id="CHEBI:15378"/>
        <dbReference type="ChEBI" id="CHEBI:57918"/>
        <dbReference type="ChEBI" id="CHEBI:58115"/>
        <dbReference type="ChEBI" id="CHEBI:60487"/>
        <dbReference type="ChEBI" id="CHEBI:60493"/>
        <dbReference type="EC" id="2.7.8.26"/>
    </reaction>
</comment>
<comment type="cofactor">
    <cofactor evidence="1">
        <name>Mg(2+)</name>
        <dbReference type="ChEBI" id="CHEBI:18420"/>
    </cofactor>
</comment>
<proteinExistence type="inferred from homology"/>
<feature type="transmembrane region" description="Helical" evidence="19">
    <location>
        <begin position="46"/>
        <end position="68"/>
    </location>
</feature>
<evidence type="ECO:0000256" key="11">
    <source>
        <dbReference type="ARBA" id="ARBA00022842"/>
    </source>
</evidence>
<keyword evidence="9 20" id="KW-0808">Transferase</keyword>
<dbReference type="GO" id="GO:0009236">
    <property type="term" value="P:cobalamin biosynthetic process"/>
    <property type="evidence" value="ECO:0007669"/>
    <property type="project" value="UniProtKB-UniPathway"/>
</dbReference>
<comment type="caution">
    <text evidence="20">The sequence shown here is derived from an EMBL/GenBank/DDBJ whole genome shotgun (WGS) entry which is preliminary data.</text>
</comment>
<comment type="pathway">
    <text evidence="3">Cofactor biosynthesis; adenosylcobalamin biosynthesis; adenosylcobalamin from cob(II)yrinate a,c-diamide: step 7/7.</text>
</comment>
<dbReference type="AlphaFoldDB" id="A0A2M7T7G9"/>
<evidence type="ECO:0000256" key="14">
    <source>
        <dbReference type="ARBA" id="ARBA00025228"/>
    </source>
</evidence>
<dbReference type="EMBL" id="PFNG01000157">
    <property type="protein sequence ID" value="PIZ38203.1"/>
    <property type="molecule type" value="Genomic_DNA"/>
</dbReference>
<evidence type="ECO:0000256" key="17">
    <source>
        <dbReference type="ARBA" id="ARBA00048623"/>
    </source>
</evidence>
<reference evidence="21" key="1">
    <citation type="submission" date="2017-09" db="EMBL/GenBank/DDBJ databases">
        <title>Depth-based differentiation of microbial function through sediment-hosted aquifers and enrichment of novel symbionts in the deep terrestrial subsurface.</title>
        <authorList>
            <person name="Probst A.J."/>
            <person name="Ladd B."/>
            <person name="Jarett J.K."/>
            <person name="Geller-Mcgrath D.E."/>
            <person name="Sieber C.M.K."/>
            <person name="Emerson J.B."/>
            <person name="Anantharaman K."/>
            <person name="Thomas B.C."/>
            <person name="Malmstrom R."/>
            <person name="Stieglmeier M."/>
            <person name="Klingl A."/>
            <person name="Woyke T."/>
            <person name="Ryan C.M."/>
            <person name="Banfield J.F."/>
        </authorList>
    </citation>
    <scope>NUCLEOTIDE SEQUENCE [LARGE SCALE GENOMIC DNA]</scope>
</reference>
<comment type="similarity">
    <text evidence="4">Belongs to the CobS family.</text>
</comment>
<evidence type="ECO:0000256" key="6">
    <source>
        <dbReference type="ARBA" id="ARBA00015850"/>
    </source>
</evidence>
<comment type="function">
    <text evidence="14">Joins adenosylcobinamide-GDP and alpha-ribazole to generate adenosylcobalamin (Ado-cobalamin). Also synthesizes adenosylcobalamin 5'-phosphate from adenosylcobinamide-GDP and alpha-ribazole 5'-phosphate.</text>
</comment>
<keyword evidence="8" id="KW-0169">Cobalamin biosynthesis</keyword>
<dbReference type="GO" id="GO:0051073">
    <property type="term" value="F:adenosylcobinamide-GDP ribazoletransferase activity"/>
    <property type="evidence" value="ECO:0007669"/>
    <property type="project" value="UniProtKB-EC"/>
</dbReference>
<dbReference type="EC" id="2.7.8.26" evidence="5"/>
<evidence type="ECO:0000313" key="20">
    <source>
        <dbReference type="EMBL" id="PIZ38203.1"/>
    </source>
</evidence>
<dbReference type="GO" id="GO:0008818">
    <property type="term" value="F:cobalamin 5'-phosphate synthase activity"/>
    <property type="evidence" value="ECO:0007669"/>
    <property type="project" value="InterPro"/>
</dbReference>
<comment type="catalytic activity">
    <reaction evidence="17">
        <text>alpha-ribazole + adenosylcob(III)inamide-GDP = adenosylcob(III)alamin + GMP + H(+)</text>
        <dbReference type="Rhea" id="RHEA:16049"/>
        <dbReference type="ChEBI" id="CHEBI:10329"/>
        <dbReference type="ChEBI" id="CHEBI:15378"/>
        <dbReference type="ChEBI" id="CHEBI:18408"/>
        <dbReference type="ChEBI" id="CHEBI:58115"/>
        <dbReference type="ChEBI" id="CHEBI:60487"/>
        <dbReference type="EC" id="2.7.8.26"/>
    </reaction>
</comment>
<dbReference type="Proteomes" id="UP000230956">
    <property type="component" value="Unassembled WGS sequence"/>
</dbReference>
<dbReference type="PANTHER" id="PTHR34148">
    <property type="entry name" value="ADENOSYLCOBINAMIDE-GDP RIBAZOLETRANSFERASE"/>
    <property type="match status" value="1"/>
</dbReference>
<feature type="non-terminal residue" evidence="20">
    <location>
        <position position="1"/>
    </location>
</feature>
<dbReference type="GO" id="GO:0005886">
    <property type="term" value="C:plasma membrane"/>
    <property type="evidence" value="ECO:0007669"/>
    <property type="project" value="UniProtKB-SubCell"/>
</dbReference>
<keyword evidence="12 19" id="KW-1133">Transmembrane helix</keyword>
<organism evidence="20 21">
    <name type="scientific">Candidatus Aquicultor secundus</name>
    <dbReference type="NCBI Taxonomy" id="1973895"/>
    <lineage>
        <taxon>Bacteria</taxon>
        <taxon>Bacillati</taxon>
        <taxon>Actinomycetota</taxon>
        <taxon>Candidatus Aquicultoria</taxon>
        <taxon>Candidatus Aquicultorales</taxon>
        <taxon>Candidatus Aquicultoraceae</taxon>
        <taxon>Candidatus Aquicultor</taxon>
    </lineage>
</organism>
<sequence length="187" mass="19356">ASVIVVISLIILTRALHIDALADTFDGLLGGRDKEHMLAIMKDSRVGSFGVATIAATFALKFSLLAAIPAALTTGSLIAFPVLGRWAAAIAASTQPSARPGGGLGSLFAEQARPWEPVLSSIIAFAIVGITLWTRPAAALLAVGTAGAFLVIYVFLIKRKIEGMTGDTLGALIELTEIAVLFAMALL</sequence>
<evidence type="ECO:0000256" key="2">
    <source>
        <dbReference type="ARBA" id="ARBA00004651"/>
    </source>
</evidence>
<name>A0A2M7T7G9_9ACTN</name>
<evidence type="ECO:0000256" key="12">
    <source>
        <dbReference type="ARBA" id="ARBA00022989"/>
    </source>
</evidence>
<dbReference type="RefSeq" id="WP_286976870.1">
    <property type="nucleotide sequence ID" value="NZ_PFNG01000157.1"/>
</dbReference>
<dbReference type="UniPathway" id="UPA00148">
    <property type="reaction ID" value="UER00238"/>
</dbReference>
<evidence type="ECO:0000256" key="7">
    <source>
        <dbReference type="ARBA" id="ARBA00022475"/>
    </source>
</evidence>
<evidence type="ECO:0000256" key="8">
    <source>
        <dbReference type="ARBA" id="ARBA00022573"/>
    </source>
</evidence>
<evidence type="ECO:0000256" key="15">
    <source>
        <dbReference type="ARBA" id="ARBA00032605"/>
    </source>
</evidence>
<evidence type="ECO:0000256" key="3">
    <source>
        <dbReference type="ARBA" id="ARBA00004663"/>
    </source>
</evidence>
<evidence type="ECO:0000256" key="5">
    <source>
        <dbReference type="ARBA" id="ARBA00013200"/>
    </source>
</evidence>
<keyword evidence="11" id="KW-0460">Magnesium</keyword>
<accession>A0A2M7T7G9</accession>
<keyword evidence="7" id="KW-1003">Cell membrane</keyword>
<evidence type="ECO:0000256" key="1">
    <source>
        <dbReference type="ARBA" id="ARBA00001946"/>
    </source>
</evidence>
<dbReference type="HAMAP" id="MF_00719">
    <property type="entry name" value="CobS"/>
    <property type="match status" value="1"/>
</dbReference>
<dbReference type="Pfam" id="PF02654">
    <property type="entry name" value="CobS"/>
    <property type="match status" value="1"/>
</dbReference>
<comment type="subcellular location">
    <subcellularLocation>
        <location evidence="2">Cell membrane</location>
        <topology evidence="2">Multi-pass membrane protein</topology>
    </subcellularLocation>
</comment>
<protein>
    <recommendedName>
        <fullName evidence="6">Adenosylcobinamide-GDP ribazoletransferase</fullName>
        <ecNumber evidence="5">2.7.8.26</ecNumber>
    </recommendedName>
    <alternativeName>
        <fullName evidence="16">Cobalamin synthase</fullName>
    </alternativeName>
    <alternativeName>
        <fullName evidence="15">Cobalamin-5'-phosphate synthase</fullName>
    </alternativeName>
</protein>